<evidence type="ECO:0000256" key="1">
    <source>
        <dbReference type="ARBA" id="ARBA00043985"/>
    </source>
</evidence>
<dbReference type="InterPro" id="IPR007157">
    <property type="entry name" value="PspA_VIPP1"/>
</dbReference>
<dbReference type="PANTHER" id="PTHR31088:SF6">
    <property type="entry name" value="PHAGE SHOCK PROTEIN A"/>
    <property type="match status" value="1"/>
</dbReference>
<evidence type="ECO:0000313" key="4">
    <source>
        <dbReference type="Proteomes" id="UP000218542"/>
    </source>
</evidence>
<accession>A0A286TV54</accession>
<feature type="coiled-coil region" evidence="2">
    <location>
        <begin position="125"/>
        <end position="152"/>
    </location>
</feature>
<dbReference type="RefSeq" id="WP_096892853.1">
    <property type="nucleotide sequence ID" value="NZ_BAOS01000004.1"/>
</dbReference>
<sequence>MASIFQRMFKVGQSHAHSAMDKFEDPIKMTEQGIRDLKKDLQGTMKSLAEVKGVAIRLKKEAEDNKRLAADYERKAMMLLQKMQSGGIDAAQAERLATEALSRKEDCSQKAVSLMQNWEQQDRMASQLQANVSKLRSTVSSYENELVTLRARAKTAAATRKINEQVARVDSSGTISMLEKMKAKVEEDESLAQSYGEIASAETSVDDEINAALGGNQLSAPSDQLLALKAKMGLLEQK</sequence>
<dbReference type="PANTHER" id="PTHR31088">
    <property type="entry name" value="MEMBRANE-ASSOCIATED PROTEIN VIPP1, CHLOROPLASTIC"/>
    <property type="match status" value="1"/>
</dbReference>
<reference evidence="4" key="1">
    <citation type="journal article" date="2017" name="Environ. Microbiol. Rep.">
        <title>Genetic Diversity of Marine Anaerobic Ammonium-Oxidizing Bacteria as Revealed by Genomic and Proteomic Analyses of 'Candidatus Scalindua japonica'.</title>
        <authorList>
            <person name="Oshiki M."/>
            <person name="Mizuto K."/>
            <person name="Kimura Z."/>
            <person name="Kindaichi T."/>
            <person name="Satoh H."/>
            <person name="Okabe S."/>
        </authorList>
    </citation>
    <scope>NUCLEOTIDE SEQUENCE [LARGE SCALE GENOMIC DNA]</scope>
    <source>
        <strain evidence="4">husup-a2</strain>
    </source>
</reference>
<dbReference type="AlphaFoldDB" id="A0A286TV54"/>
<name>A0A286TV54_9BACT</name>
<protein>
    <submittedName>
        <fullName evidence="3">Phage shock protein A</fullName>
    </submittedName>
</protein>
<keyword evidence="4" id="KW-1185">Reference proteome</keyword>
<comment type="caution">
    <text evidence="3">The sequence shown here is derived from an EMBL/GenBank/DDBJ whole genome shotgun (WGS) entry which is preliminary data.</text>
</comment>
<dbReference type="Pfam" id="PF04012">
    <property type="entry name" value="PspA_IM30"/>
    <property type="match status" value="1"/>
</dbReference>
<evidence type="ECO:0000256" key="2">
    <source>
        <dbReference type="SAM" id="Coils"/>
    </source>
</evidence>
<dbReference type="SUPFAM" id="SSF57997">
    <property type="entry name" value="Tropomyosin"/>
    <property type="match status" value="1"/>
</dbReference>
<keyword evidence="2" id="KW-0175">Coiled coil</keyword>
<organism evidence="3 4">
    <name type="scientific">Candidatus Scalindua japonica</name>
    <dbReference type="NCBI Taxonomy" id="1284222"/>
    <lineage>
        <taxon>Bacteria</taxon>
        <taxon>Pseudomonadati</taxon>
        <taxon>Planctomycetota</taxon>
        <taxon>Candidatus Brocadiia</taxon>
        <taxon>Candidatus Brocadiales</taxon>
        <taxon>Candidatus Scalinduaceae</taxon>
        <taxon>Candidatus Scalindua</taxon>
    </lineage>
</organism>
<comment type="similarity">
    <text evidence="1">Belongs to the PspA/Vipp/IM30 family.</text>
</comment>
<evidence type="ECO:0000313" key="3">
    <source>
        <dbReference type="EMBL" id="GAX59721.1"/>
    </source>
</evidence>
<dbReference type="EMBL" id="BAOS01000004">
    <property type="protein sequence ID" value="GAX59721.1"/>
    <property type="molecule type" value="Genomic_DNA"/>
</dbReference>
<dbReference type="OrthoDB" id="9779630at2"/>
<gene>
    <name evidence="3" type="ORF">SCALIN_C04_0209</name>
</gene>
<proteinExistence type="inferred from homology"/>
<dbReference type="Proteomes" id="UP000218542">
    <property type="component" value="Unassembled WGS sequence"/>
</dbReference>